<evidence type="ECO:0000256" key="1">
    <source>
        <dbReference type="SAM" id="MobiDB-lite"/>
    </source>
</evidence>
<dbReference type="PANTHER" id="PTHR37015:SF2">
    <property type="entry name" value="REVERSE TRANSCRIPTASE DOMAIN-CONTAINING PROTEIN"/>
    <property type="match status" value="1"/>
</dbReference>
<dbReference type="OrthoDB" id="74545at2759"/>
<organism evidence="2 3">
    <name type="scientific">Aureobasidium namibiae CBS 147.97</name>
    <dbReference type="NCBI Taxonomy" id="1043004"/>
    <lineage>
        <taxon>Eukaryota</taxon>
        <taxon>Fungi</taxon>
        <taxon>Dikarya</taxon>
        <taxon>Ascomycota</taxon>
        <taxon>Pezizomycotina</taxon>
        <taxon>Dothideomycetes</taxon>
        <taxon>Dothideomycetidae</taxon>
        <taxon>Dothideales</taxon>
        <taxon>Saccotheciaceae</taxon>
        <taxon>Aureobasidium</taxon>
    </lineage>
</organism>
<accession>A0A074WTR3</accession>
<evidence type="ECO:0000313" key="3">
    <source>
        <dbReference type="Proteomes" id="UP000027730"/>
    </source>
</evidence>
<feature type="region of interest" description="Disordered" evidence="1">
    <location>
        <begin position="127"/>
        <end position="152"/>
    </location>
</feature>
<dbReference type="RefSeq" id="XP_013431008.1">
    <property type="nucleotide sequence ID" value="XM_013575554.1"/>
</dbReference>
<keyword evidence="3" id="KW-1185">Reference proteome</keyword>
<dbReference type="GeneID" id="25412996"/>
<dbReference type="STRING" id="1043004.A0A074WTR3"/>
<dbReference type="AlphaFoldDB" id="A0A074WTR3"/>
<dbReference type="HOGENOM" id="CLU_008952_0_0_1"/>
<evidence type="ECO:0008006" key="4">
    <source>
        <dbReference type="Google" id="ProtNLM"/>
    </source>
</evidence>
<reference evidence="2 3" key="1">
    <citation type="journal article" date="2014" name="BMC Genomics">
        <title>Genome sequencing of four Aureobasidium pullulans varieties: biotechnological potential, stress tolerance, and description of new species.</title>
        <authorList>
            <person name="Gostin Ar C."/>
            <person name="Ohm R.A."/>
            <person name="Kogej T."/>
            <person name="Sonjak S."/>
            <person name="Turk M."/>
            <person name="Zajc J."/>
            <person name="Zalar P."/>
            <person name="Grube M."/>
            <person name="Sun H."/>
            <person name="Han J."/>
            <person name="Sharma A."/>
            <person name="Chiniquy J."/>
            <person name="Ngan C.Y."/>
            <person name="Lipzen A."/>
            <person name="Barry K."/>
            <person name="Grigoriev I.V."/>
            <person name="Gunde-Cimerman N."/>
        </authorList>
    </citation>
    <scope>NUCLEOTIDE SEQUENCE [LARGE SCALE GENOMIC DNA]</scope>
    <source>
        <strain evidence="2 3">CBS 147.97</strain>
    </source>
</reference>
<sequence>MASRVLRDVTNYKRSQLADRRTAFEERKTELLAQTQNSDNPILTLIEGLEKLGLKSTTAQTSTGGFSLSNASQMLTQSTFDASIPVALPSAWQADLERLLTIQSNKFAYTDLFSRLATEWVDKPNDANLLLDTPSKGDSTSESSDTDSFESVKVGRGEMYRQRQQWDSFVFTERQTDTAAIEAYLTNLFVEPQQKKKVRETPFEQLQKAFKEWTVKDSTCSTSDVELAIKAVLKADLLSGRKRDELIALASAGKGVLAEVADVINMEIAHLDDWSWKPSPIPAQMRKQLNGKYRVYMDPEIHQALLLQYVGIRFAVSTKANFISFLRSKAWPKSAHNSMSSKDHARFAFYVGERKARFQNSVLHTRREQFKDDFFLTQLPDKLEEGCRDYNNSDDSDNEDSDKKSPLEVKQTLLRLATTELMVQRKIYGSFTLCQTDFKWFGPSLPHSTIFAVLKFLGIEDSYIEFFKKYLSMSLIFPQDGPNSEPRTRLCGVPISQTLSDVFGETILACLDFAVSKATKGRCQLYRFHDDVWFWGQKADCEVAWEAIKKFTDVMGLALNDEKTGSIHVSDKGEKPSSILPMGAVRWGFLVLDPVKGRWVVDMANVDEHIAEMRLQFAQCRSVFSYVQAWNSYMGRFLGNNFGHPANCLGIDHLDMVFATFKYIQKKLFVDDNNSTGCEDVTSYLKSIIGERFSTKDVANAFLYWPVELGGLELRNPFIPLMTARKSFEELPDDILEAVWEEDEEQYDDYKSAFEKDSSKHRVDVPSNCDPEKFFSLEDFVRFREETSPYLRGAYEQLLESPRVEGLECTRFVKYALDTIPIEYRSSKHIKTSYSEMDVYWRWTVHLYAAEAMERFGGLGLGEKEMLPVELVNLLRSERVRWQG</sequence>
<dbReference type="Proteomes" id="UP000027730">
    <property type="component" value="Unassembled WGS sequence"/>
</dbReference>
<dbReference type="EMBL" id="KL584703">
    <property type="protein sequence ID" value="KEQ76590.1"/>
    <property type="molecule type" value="Genomic_DNA"/>
</dbReference>
<proteinExistence type="predicted"/>
<gene>
    <name evidence="2" type="ORF">M436DRAFT_60418</name>
</gene>
<evidence type="ECO:0000313" key="2">
    <source>
        <dbReference type="EMBL" id="KEQ76590.1"/>
    </source>
</evidence>
<dbReference type="PANTHER" id="PTHR37015">
    <property type="entry name" value="REVERSE TRANSCRIPTASE DOMAIN-CONTAINING PROTEIN"/>
    <property type="match status" value="1"/>
</dbReference>
<protein>
    <recommendedName>
        <fullName evidence="4">Reverse transcriptase domain-containing protein</fullName>
    </recommendedName>
</protein>
<name>A0A074WTR3_9PEZI</name>